<dbReference type="GO" id="GO:0005524">
    <property type="term" value="F:ATP binding"/>
    <property type="evidence" value="ECO:0007669"/>
    <property type="project" value="UniProtKB-KW"/>
</dbReference>
<dbReference type="PANTHER" id="PTHR35526:SF3">
    <property type="entry name" value="ANTI-SIGMA-F FACTOR RSBW"/>
    <property type="match status" value="1"/>
</dbReference>
<name>A0ABW3BHC5_9ACTN</name>
<dbReference type="CDD" id="cd16936">
    <property type="entry name" value="HATPase_RsbW-like"/>
    <property type="match status" value="1"/>
</dbReference>
<dbReference type="EMBL" id="JBHTHR010000480">
    <property type="protein sequence ID" value="MFD0802465.1"/>
    <property type="molecule type" value="Genomic_DNA"/>
</dbReference>
<proteinExistence type="predicted"/>
<dbReference type="Pfam" id="PF13581">
    <property type="entry name" value="HATPase_c_2"/>
    <property type="match status" value="1"/>
</dbReference>
<dbReference type="Gene3D" id="3.30.565.10">
    <property type="entry name" value="Histidine kinase-like ATPase, C-terminal domain"/>
    <property type="match status" value="1"/>
</dbReference>
<comment type="caution">
    <text evidence="4">The sequence shown here is derived from an EMBL/GenBank/DDBJ whole genome shotgun (WGS) entry which is preliminary data.</text>
</comment>
<keyword evidence="5" id="KW-1185">Reference proteome</keyword>
<protein>
    <submittedName>
        <fullName evidence="4">ATP-binding protein</fullName>
    </submittedName>
</protein>
<organism evidence="4 5">
    <name type="scientific">Streptomonospora algeriensis</name>
    <dbReference type="NCBI Taxonomy" id="995084"/>
    <lineage>
        <taxon>Bacteria</taxon>
        <taxon>Bacillati</taxon>
        <taxon>Actinomycetota</taxon>
        <taxon>Actinomycetes</taxon>
        <taxon>Streptosporangiales</taxon>
        <taxon>Nocardiopsidaceae</taxon>
        <taxon>Streptomonospora</taxon>
    </lineage>
</organism>
<evidence type="ECO:0000259" key="3">
    <source>
        <dbReference type="Pfam" id="PF13581"/>
    </source>
</evidence>
<dbReference type="PANTHER" id="PTHR35526">
    <property type="entry name" value="ANTI-SIGMA-F FACTOR RSBW-RELATED"/>
    <property type="match status" value="1"/>
</dbReference>
<feature type="region of interest" description="Disordered" evidence="2">
    <location>
        <begin position="1"/>
        <end position="25"/>
    </location>
</feature>
<keyword evidence="1" id="KW-0418">Kinase</keyword>
<dbReference type="InterPro" id="IPR036890">
    <property type="entry name" value="HATPase_C_sf"/>
</dbReference>
<accession>A0ABW3BHC5</accession>
<evidence type="ECO:0000256" key="2">
    <source>
        <dbReference type="SAM" id="MobiDB-lite"/>
    </source>
</evidence>
<dbReference type="Proteomes" id="UP001596956">
    <property type="component" value="Unassembled WGS sequence"/>
</dbReference>
<evidence type="ECO:0000313" key="5">
    <source>
        <dbReference type="Proteomes" id="UP001596956"/>
    </source>
</evidence>
<evidence type="ECO:0000313" key="4">
    <source>
        <dbReference type="EMBL" id="MFD0802465.1"/>
    </source>
</evidence>
<keyword evidence="1" id="KW-0723">Serine/threonine-protein kinase</keyword>
<dbReference type="InterPro" id="IPR050267">
    <property type="entry name" value="Anti-sigma-factor_SerPK"/>
</dbReference>
<dbReference type="InterPro" id="IPR003594">
    <property type="entry name" value="HATPase_dom"/>
</dbReference>
<feature type="domain" description="Histidine kinase/HSP90-like ATPase" evidence="3">
    <location>
        <begin position="30"/>
        <end position="137"/>
    </location>
</feature>
<gene>
    <name evidence="4" type="ORF">ACFQZU_14225</name>
</gene>
<evidence type="ECO:0000256" key="1">
    <source>
        <dbReference type="ARBA" id="ARBA00022527"/>
    </source>
</evidence>
<keyword evidence="1" id="KW-0808">Transferase</keyword>
<reference evidence="5" key="1">
    <citation type="journal article" date="2019" name="Int. J. Syst. Evol. Microbiol.">
        <title>The Global Catalogue of Microorganisms (GCM) 10K type strain sequencing project: providing services to taxonomists for standard genome sequencing and annotation.</title>
        <authorList>
            <consortium name="The Broad Institute Genomics Platform"/>
            <consortium name="The Broad Institute Genome Sequencing Center for Infectious Disease"/>
            <person name="Wu L."/>
            <person name="Ma J."/>
        </authorList>
    </citation>
    <scope>NUCLEOTIDE SEQUENCE [LARGE SCALE GENOMIC DNA]</scope>
    <source>
        <strain evidence="5">CCUG 63369</strain>
    </source>
</reference>
<sequence length="156" mass="16257">MTPRTLARNSIRTHTPDRTHTRTFPGVAAGVSDARHWLEGLLRAATDPHVPEPVVDTAALLLSEAASNAVRHTASGSRPGGCFTVHLHTAADALTVEIEDDGAAATVPTLAVPGDDAESGRGLVLIDTFADAWGVRSAGGVYYTLTRSESPAVVQP</sequence>
<keyword evidence="4" id="KW-0067">ATP-binding</keyword>
<dbReference type="SUPFAM" id="SSF55874">
    <property type="entry name" value="ATPase domain of HSP90 chaperone/DNA topoisomerase II/histidine kinase"/>
    <property type="match status" value="1"/>
</dbReference>
<keyword evidence="4" id="KW-0547">Nucleotide-binding</keyword>